<dbReference type="HAMAP" id="MF_00093">
    <property type="entry name" value="Rel_fac_1"/>
    <property type="match status" value="1"/>
</dbReference>
<dbReference type="Gene3D" id="6.10.140.1950">
    <property type="match status" value="1"/>
</dbReference>
<dbReference type="PANTHER" id="PTHR43804">
    <property type="entry name" value="LD18447P"/>
    <property type="match status" value="1"/>
</dbReference>
<dbReference type="InterPro" id="IPR005139">
    <property type="entry name" value="PCRF"/>
</dbReference>
<dbReference type="SMART" id="SM00937">
    <property type="entry name" value="PCRF"/>
    <property type="match status" value="1"/>
</dbReference>
<dbReference type="FunFam" id="3.30.160.20:FF:000004">
    <property type="entry name" value="Peptide chain release factor 1"/>
    <property type="match status" value="1"/>
</dbReference>
<dbReference type="Gene3D" id="3.30.160.20">
    <property type="match status" value="1"/>
</dbReference>
<dbReference type="AlphaFoldDB" id="A0AA35W770"/>
<evidence type="ECO:0000256" key="1">
    <source>
        <dbReference type="ARBA" id="ARBA00010835"/>
    </source>
</evidence>
<comment type="caution">
    <text evidence="7">The sequence shown here is derived from an EMBL/GenBank/DDBJ whole genome shotgun (WGS) entry which is preliminary data.</text>
</comment>
<reference evidence="7" key="1">
    <citation type="submission" date="2023-03" db="EMBL/GenBank/DDBJ databases">
        <authorList>
            <person name="Steffen K."/>
            <person name="Cardenas P."/>
        </authorList>
    </citation>
    <scope>NUCLEOTIDE SEQUENCE</scope>
</reference>
<dbReference type="PANTHER" id="PTHR43804:SF7">
    <property type="entry name" value="LD18447P"/>
    <property type="match status" value="1"/>
</dbReference>
<dbReference type="InterPro" id="IPR004373">
    <property type="entry name" value="RF-1"/>
</dbReference>
<dbReference type="Proteomes" id="UP001174909">
    <property type="component" value="Unassembled WGS sequence"/>
</dbReference>
<dbReference type="NCBIfam" id="NF001859">
    <property type="entry name" value="PRK00591.1"/>
    <property type="match status" value="1"/>
</dbReference>
<evidence type="ECO:0000256" key="4">
    <source>
        <dbReference type="SAM" id="Coils"/>
    </source>
</evidence>
<feature type="coiled-coil region" evidence="4">
    <location>
        <begin position="260"/>
        <end position="287"/>
    </location>
</feature>
<evidence type="ECO:0000256" key="5">
    <source>
        <dbReference type="SAM" id="MobiDB-lite"/>
    </source>
</evidence>
<evidence type="ECO:0000313" key="8">
    <source>
        <dbReference type="Proteomes" id="UP001174909"/>
    </source>
</evidence>
<evidence type="ECO:0000259" key="6">
    <source>
        <dbReference type="SMART" id="SM00937"/>
    </source>
</evidence>
<dbReference type="FunFam" id="3.30.70.1660:FF:000002">
    <property type="entry name" value="Peptide chain release factor 1"/>
    <property type="match status" value="1"/>
</dbReference>
<dbReference type="Pfam" id="PF00472">
    <property type="entry name" value="RF-1"/>
    <property type="match status" value="1"/>
</dbReference>
<dbReference type="EMBL" id="CASHTH010001060">
    <property type="protein sequence ID" value="CAI8010718.1"/>
    <property type="molecule type" value="Genomic_DNA"/>
</dbReference>
<dbReference type="SUPFAM" id="SSF75620">
    <property type="entry name" value="Release factor"/>
    <property type="match status" value="1"/>
</dbReference>
<dbReference type="Pfam" id="PF03462">
    <property type="entry name" value="PCRF"/>
    <property type="match status" value="1"/>
</dbReference>
<feature type="compositionally biased region" description="Basic and acidic residues" evidence="5">
    <location>
        <begin position="290"/>
        <end position="299"/>
    </location>
</feature>
<keyword evidence="3" id="KW-0648">Protein biosynthesis</keyword>
<feature type="region of interest" description="Disordered" evidence="5">
    <location>
        <begin position="290"/>
        <end position="311"/>
    </location>
</feature>
<sequence length="361" mass="40540">MLDKVVLDKLATVEQRSEELELQMADPEVAGEYSRLEGVIKEHSSLRHIVALFREYRGTIDELEDARTLIREESDRQMAALAREEIEELEGRQGEIEHDLRVALIPKDPNDQKGVIVEVRAGTGGEEAGLFAAEMYRMYTRFAQRHSWGVEVISSTETGLGSIREIIFQIDGNGAYSRLKHESGTHRVQRVPVTESSGRIHTSATTVAVLPEAEEIDVQIDPDDLEIDVFLAGGHGGQSVQKNSTAIRITHKPSGMVVQCQDERSQLKNKEKAMAVLRSRLLAQEVERQQAEISQDRKSQVGTGDRSGRVRTYNFPQDRVTDHRVGYTRHNLEAVLDGEIDDILHRLVEAEQARNLENFGA</sequence>
<evidence type="ECO:0000256" key="3">
    <source>
        <dbReference type="ARBA" id="ARBA00022917"/>
    </source>
</evidence>
<dbReference type="NCBIfam" id="TIGR00019">
    <property type="entry name" value="prfA"/>
    <property type="match status" value="1"/>
</dbReference>
<keyword evidence="8" id="KW-1185">Reference proteome</keyword>
<protein>
    <submittedName>
        <fullName evidence="7">Peptide chain release factor 1</fullName>
    </submittedName>
</protein>
<dbReference type="GO" id="GO:0005737">
    <property type="term" value="C:cytoplasm"/>
    <property type="evidence" value="ECO:0007669"/>
    <property type="project" value="UniProtKB-ARBA"/>
</dbReference>
<dbReference type="InterPro" id="IPR045853">
    <property type="entry name" value="Pep_chain_release_fac_I_sf"/>
</dbReference>
<proteinExistence type="inferred from homology"/>
<evidence type="ECO:0000256" key="2">
    <source>
        <dbReference type="ARBA" id="ARBA00022481"/>
    </source>
</evidence>
<evidence type="ECO:0000313" key="7">
    <source>
        <dbReference type="EMBL" id="CAI8010718.1"/>
    </source>
</evidence>
<organism evidence="7 8">
    <name type="scientific">Geodia barretti</name>
    <name type="common">Barrett's horny sponge</name>
    <dbReference type="NCBI Taxonomy" id="519541"/>
    <lineage>
        <taxon>Eukaryota</taxon>
        <taxon>Metazoa</taxon>
        <taxon>Porifera</taxon>
        <taxon>Demospongiae</taxon>
        <taxon>Heteroscleromorpha</taxon>
        <taxon>Tetractinellida</taxon>
        <taxon>Astrophorina</taxon>
        <taxon>Geodiidae</taxon>
        <taxon>Geodia</taxon>
    </lineage>
</organism>
<dbReference type="InterPro" id="IPR050057">
    <property type="entry name" value="Prokaryotic/Mito_RF"/>
</dbReference>
<dbReference type="Gene3D" id="3.30.70.1660">
    <property type="match status" value="1"/>
</dbReference>
<keyword evidence="2" id="KW-0488">Methylation</keyword>
<keyword evidence="4" id="KW-0175">Coiled coil</keyword>
<gene>
    <name evidence="7" type="ORF">GBAR_LOCUS7027</name>
</gene>
<dbReference type="GO" id="GO:0016149">
    <property type="term" value="F:translation release factor activity, codon specific"/>
    <property type="evidence" value="ECO:0007669"/>
    <property type="project" value="InterPro"/>
</dbReference>
<feature type="domain" description="Peptide chain release factor" evidence="6">
    <location>
        <begin position="68"/>
        <end position="182"/>
    </location>
</feature>
<dbReference type="InterPro" id="IPR000352">
    <property type="entry name" value="Pep_chain_release_fac_I"/>
</dbReference>
<accession>A0AA35W770</accession>
<name>A0AA35W770_GEOBA</name>
<comment type="similarity">
    <text evidence="1">Belongs to the prokaryotic/mitochondrial release factor family.</text>
</comment>